<proteinExistence type="inferred from homology"/>
<evidence type="ECO:0000313" key="5">
    <source>
        <dbReference type="Proteomes" id="UP001519363"/>
    </source>
</evidence>
<dbReference type="Gene3D" id="3.40.50.720">
    <property type="entry name" value="NAD(P)-binding Rossmann-like Domain"/>
    <property type="match status" value="1"/>
</dbReference>
<dbReference type="SMART" id="SM00822">
    <property type="entry name" value="PKS_KR"/>
    <property type="match status" value="1"/>
</dbReference>
<feature type="domain" description="Ketoreductase" evidence="3">
    <location>
        <begin position="2"/>
        <end position="187"/>
    </location>
</feature>
<evidence type="ECO:0000256" key="1">
    <source>
        <dbReference type="ARBA" id="ARBA00006484"/>
    </source>
</evidence>
<dbReference type="InterPro" id="IPR036291">
    <property type="entry name" value="NAD(P)-bd_dom_sf"/>
</dbReference>
<dbReference type="RefSeq" id="WP_086788738.1">
    <property type="nucleotide sequence ID" value="NZ_JAGIOO010000001.1"/>
</dbReference>
<dbReference type="PANTHER" id="PTHR43639:SF1">
    <property type="entry name" value="SHORT-CHAIN DEHYDROGENASE_REDUCTASE FAMILY PROTEIN"/>
    <property type="match status" value="1"/>
</dbReference>
<gene>
    <name evidence="4" type="ORF">JOF53_007032</name>
</gene>
<dbReference type="PRINTS" id="PR00080">
    <property type="entry name" value="SDRFAMILY"/>
</dbReference>
<dbReference type="EMBL" id="JAGIOO010000001">
    <property type="protein sequence ID" value="MBP2478160.1"/>
    <property type="molecule type" value="Genomic_DNA"/>
</dbReference>
<evidence type="ECO:0000313" key="4">
    <source>
        <dbReference type="EMBL" id="MBP2478160.1"/>
    </source>
</evidence>
<comment type="caution">
    <text evidence="4">The sequence shown here is derived from an EMBL/GenBank/DDBJ whole genome shotgun (WGS) entry which is preliminary data.</text>
</comment>
<dbReference type="Proteomes" id="UP001519363">
    <property type="component" value="Unassembled WGS sequence"/>
</dbReference>
<evidence type="ECO:0000256" key="2">
    <source>
        <dbReference type="ARBA" id="ARBA00023002"/>
    </source>
</evidence>
<evidence type="ECO:0000259" key="3">
    <source>
        <dbReference type="SMART" id="SM00822"/>
    </source>
</evidence>
<protein>
    <submittedName>
        <fullName evidence="4">NAD(P)-dependent dehydrogenase (Short-subunit alcohol dehydrogenase family)</fullName>
    </submittedName>
</protein>
<dbReference type="InterPro" id="IPR002347">
    <property type="entry name" value="SDR_fam"/>
</dbReference>
<dbReference type="PANTHER" id="PTHR43639">
    <property type="entry name" value="OXIDOREDUCTASE, SHORT-CHAIN DEHYDROGENASE/REDUCTASE FAMILY (AFU_ORTHOLOGUE AFUA_5G02870)"/>
    <property type="match status" value="1"/>
</dbReference>
<dbReference type="InterPro" id="IPR057326">
    <property type="entry name" value="KR_dom"/>
</dbReference>
<dbReference type="SUPFAM" id="SSF51735">
    <property type="entry name" value="NAD(P)-binding Rossmann-fold domains"/>
    <property type="match status" value="1"/>
</dbReference>
<accession>A0ABS5ANP1</accession>
<name>A0ABS5ANP1_9PSEU</name>
<dbReference type="Pfam" id="PF13561">
    <property type="entry name" value="adh_short_C2"/>
    <property type="match status" value="1"/>
</dbReference>
<reference evidence="4 5" key="1">
    <citation type="submission" date="2021-03" db="EMBL/GenBank/DDBJ databases">
        <title>Sequencing the genomes of 1000 actinobacteria strains.</title>
        <authorList>
            <person name="Klenk H.-P."/>
        </authorList>
    </citation>
    <scope>NUCLEOTIDE SEQUENCE [LARGE SCALE GENOMIC DNA]</scope>
    <source>
        <strain evidence="4 5">DSM 44580</strain>
    </source>
</reference>
<keyword evidence="5" id="KW-1185">Reference proteome</keyword>
<sequence length="251" mass="26057">MRIAVVTGGSSGIGRSAAVQIARRGYGVVLTYGRNADGAREAVAAIEDGGGRAVALPLDLARTDTFAAFGAKVAATVGEWGADGVHCLVNNAGAAESALFEDMTEEVFDRLQRTLLRGPYFLTQQLLPLIAEGGAIINVTSNSAQVTGMEPGYSAYASMKGALAVTTRYLAKELGPRGIRVNAVSPGATRTRLGGDAFERFPEIIPAIAAKSVFNRIGEPDDIGLAIAALVSEDGRWITGQEIEIAGGYGL</sequence>
<keyword evidence="2" id="KW-0560">Oxidoreductase</keyword>
<comment type="similarity">
    <text evidence="1">Belongs to the short-chain dehydrogenases/reductases (SDR) family.</text>
</comment>
<organism evidence="4 5">
    <name type="scientific">Crossiella equi</name>
    <dbReference type="NCBI Taxonomy" id="130796"/>
    <lineage>
        <taxon>Bacteria</taxon>
        <taxon>Bacillati</taxon>
        <taxon>Actinomycetota</taxon>
        <taxon>Actinomycetes</taxon>
        <taxon>Pseudonocardiales</taxon>
        <taxon>Pseudonocardiaceae</taxon>
        <taxon>Crossiella</taxon>
    </lineage>
</organism>
<dbReference type="PRINTS" id="PR00081">
    <property type="entry name" value="GDHRDH"/>
</dbReference>